<evidence type="ECO:0000313" key="3">
    <source>
        <dbReference type="Proteomes" id="UP001422759"/>
    </source>
</evidence>
<evidence type="ECO:0000256" key="1">
    <source>
        <dbReference type="SAM" id="MobiDB-lite"/>
    </source>
</evidence>
<dbReference type="RefSeq" id="WP_344466397.1">
    <property type="nucleotide sequence ID" value="NZ_BAAANT010000020.1"/>
</dbReference>
<name>A0ABP5LL86_9ACTN</name>
<proteinExistence type="predicted"/>
<sequence length="340" mass="35986">MTPEGVDPGGEEASATPAGADPGGEEPPAAPASVDPEGEETPATPTGALDRLRYLRKPGTWLAGILLTVAGVTFQDVLTSTAKTVLSLDSLPDRLSPQSAVEVVEVRNVKDTGDFLVRDDTDGRFAAVLDSDQSWWQKAGIVDVGQSAWMVTLRGRATQQVRITDIVPELEGGTCAPPLSGSLVHAPAQGAADVIPLGMTIDAPVPKMTVTAEGVGSHPEPYFTGAKAKTITLDRNESEAFVITAQANSAYCRWRYRIHYQVDGAAADMVLGRPDGKPFELTAELPDAGRYPSVYFRSFLCGNGGYTPRQWFTATGKAYATSKAYATQHGGTGVPCTDHH</sequence>
<protein>
    <submittedName>
        <fullName evidence="2">Uncharacterized protein</fullName>
    </submittedName>
</protein>
<keyword evidence="3" id="KW-1185">Reference proteome</keyword>
<feature type="region of interest" description="Disordered" evidence="1">
    <location>
        <begin position="1"/>
        <end position="49"/>
    </location>
</feature>
<evidence type="ECO:0000313" key="2">
    <source>
        <dbReference type="EMBL" id="GAA2146974.1"/>
    </source>
</evidence>
<comment type="caution">
    <text evidence="2">The sequence shown here is derived from an EMBL/GenBank/DDBJ whole genome shotgun (WGS) entry which is preliminary data.</text>
</comment>
<dbReference type="Proteomes" id="UP001422759">
    <property type="component" value="Unassembled WGS sequence"/>
</dbReference>
<reference evidence="3" key="1">
    <citation type="journal article" date="2019" name="Int. J. Syst. Evol. Microbiol.">
        <title>The Global Catalogue of Microorganisms (GCM) 10K type strain sequencing project: providing services to taxonomists for standard genome sequencing and annotation.</title>
        <authorList>
            <consortium name="The Broad Institute Genomics Platform"/>
            <consortium name="The Broad Institute Genome Sequencing Center for Infectious Disease"/>
            <person name="Wu L."/>
            <person name="Ma J."/>
        </authorList>
    </citation>
    <scope>NUCLEOTIDE SEQUENCE [LARGE SCALE GENOMIC DNA]</scope>
    <source>
        <strain evidence="3">JCM 14560</strain>
    </source>
</reference>
<organism evidence="2 3">
    <name type="scientific">Kitasatospora kazusensis</name>
    <dbReference type="NCBI Taxonomy" id="407974"/>
    <lineage>
        <taxon>Bacteria</taxon>
        <taxon>Bacillati</taxon>
        <taxon>Actinomycetota</taxon>
        <taxon>Actinomycetes</taxon>
        <taxon>Kitasatosporales</taxon>
        <taxon>Streptomycetaceae</taxon>
        <taxon>Kitasatospora</taxon>
    </lineage>
</organism>
<accession>A0ABP5LL86</accession>
<gene>
    <name evidence="2" type="ORF">GCM10009760_37310</name>
</gene>
<dbReference type="EMBL" id="BAAANT010000020">
    <property type="protein sequence ID" value="GAA2146974.1"/>
    <property type="molecule type" value="Genomic_DNA"/>
</dbReference>